<dbReference type="HOGENOM" id="CLU_3431877_0_0_9"/>
<proteinExistence type="predicted"/>
<protein>
    <submittedName>
        <fullName evidence="1">Uncharacterized protein</fullName>
    </submittedName>
</protein>
<dbReference type="Proteomes" id="UP000017247">
    <property type="component" value="Unassembled WGS sequence"/>
</dbReference>
<sequence length="17" mass="2017">MRVQPNRHIVIDVDIDP</sequence>
<dbReference type="AlphaFoldDB" id="U6FEN4"/>
<gene>
    <name evidence="1" type="ORF">LHCIRMBIA104_00534</name>
</gene>
<evidence type="ECO:0000313" key="1">
    <source>
        <dbReference type="EMBL" id="CDI61744.1"/>
    </source>
</evidence>
<evidence type="ECO:0000313" key="2">
    <source>
        <dbReference type="Proteomes" id="UP000017247"/>
    </source>
</evidence>
<accession>U6FEN4</accession>
<reference evidence="1" key="1">
    <citation type="submission" date="2013-09" db="EMBL/GenBank/DDBJ databases">
        <title>Draft Genome Sequence of five Lactobacillus helveticus strains CIRM-BIA 101T, 103, 104, 951 and 953 isolated from milk product.</title>
        <authorList>
            <person name="Valence F."/>
            <person name="Chuat V."/>
            <person name="Ma L."/>
            <person name="Creno S."/>
            <person name="Falentin H."/>
            <person name="Lortal S."/>
            <person name="Bizet C."/>
            <person name="Clermont D."/>
            <person name="Loux V."/>
            <person name="Bouchier C."/>
            <person name="Cousin S."/>
        </authorList>
    </citation>
    <scope>NUCLEOTIDE SEQUENCE [LARGE SCALE GENOMIC DNA]</scope>
    <source>
        <strain evidence="1">CIRM-BIA 104</strain>
    </source>
</reference>
<organism evidence="1 2">
    <name type="scientific">Lactobacillus helveticus CIRM-BIA 104</name>
    <dbReference type="NCBI Taxonomy" id="1226333"/>
    <lineage>
        <taxon>Bacteria</taxon>
        <taxon>Bacillati</taxon>
        <taxon>Bacillota</taxon>
        <taxon>Bacilli</taxon>
        <taxon>Lactobacillales</taxon>
        <taxon>Lactobacillaceae</taxon>
        <taxon>Lactobacillus</taxon>
    </lineage>
</organism>
<name>U6FEN4_LACHE</name>
<dbReference type="EMBL" id="CBUL010000232">
    <property type="protein sequence ID" value="CDI61744.1"/>
    <property type="molecule type" value="Genomic_DNA"/>
</dbReference>
<comment type="caution">
    <text evidence="1">The sequence shown here is derived from an EMBL/GenBank/DDBJ whole genome shotgun (WGS) entry which is preliminary data.</text>
</comment>